<dbReference type="CDD" id="cd17574">
    <property type="entry name" value="REC_OmpR"/>
    <property type="match status" value="1"/>
</dbReference>
<dbReference type="PROSITE" id="PS51755">
    <property type="entry name" value="OMPR_PHOB"/>
    <property type="match status" value="1"/>
</dbReference>
<dbReference type="InterPro" id="IPR011006">
    <property type="entry name" value="CheY-like_superfamily"/>
</dbReference>
<dbReference type="InterPro" id="IPR001867">
    <property type="entry name" value="OmpR/PhoB-type_DNA-bd"/>
</dbReference>
<evidence type="ECO:0000259" key="9">
    <source>
        <dbReference type="PROSITE" id="PS51755"/>
    </source>
</evidence>
<evidence type="ECO:0000256" key="7">
    <source>
        <dbReference type="PROSITE-ProRule" id="PRU01091"/>
    </source>
</evidence>
<dbReference type="EMBL" id="JAGQDG010000001">
    <property type="protein sequence ID" value="MBQ0934553.1"/>
    <property type="molecule type" value="Genomic_DNA"/>
</dbReference>
<dbReference type="Gene3D" id="1.10.10.10">
    <property type="entry name" value="Winged helix-like DNA-binding domain superfamily/Winged helix DNA-binding domain"/>
    <property type="match status" value="1"/>
</dbReference>
<evidence type="ECO:0000256" key="2">
    <source>
        <dbReference type="ARBA" id="ARBA00023012"/>
    </source>
</evidence>
<name>A0ABS5DTS4_9BURK</name>
<dbReference type="InterPro" id="IPR036388">
    <property type="entry name" value="WH-like_DNA-bd_sf"/>
</dbReference>
<protein>
    <submittedName>
        <fullName evidence="10">Response regulator transcription factor</fullName>
    </submittedName>
</protein>
<reference evidence="10 11" key="1">
    <citation type="submission" date="2021-04" db="EMBL/GenBank/DDBJ databases">
        <title>The genome sequence of type strain Ideonella paludis KCTC 32238.</title>
        <authorList>
            <person name="Liu Y."/>
        </authorList>
    </citation>
    <scope>NUCLEOTIDE SEQUENCE [LARGE SCALE GENOMIC DNA]</scope>
    <source>
        <strain evidence="10 11">KCTC 32238</strain>
    </source>
</reference>
<dbReference type="PROSITE" id="PS50110">
    <property type="entry name" value="RESPONSE_REGULATORY"/>
    <property type="match status" value="1"/>
</dbReference>
<evidence type="ECO:0000313" key="10">
    <source>
        <dbReference type="EMBL" id="MBQ0934553.1"/>
    </source>
</evidence>
<dbReference type="InterPro" id="IPR016032">
    <property type="entry name" value="Sig_transdc_resp-reg_C-effctor"/>
</dbReference>
<gene>
    <name evidence="10" type="ORF">KAK11_04355</name>
</gene>
<keyword evidence="1 6" id="KW-0597">Phosphoprotein</keyword>
<proteinExistence type="predicted"/>
<accession>A0ABS5DTS4</accession>
<dbReference type="SMART" id="SM00862">
    <property type="entry name" value="Trans_reg_C"/>
    <property type="match status" value="1"/>
</dbReference>
<dbReference type="PANTHER" id="PTHR48111">
    <property type="entry name" value="REGULATOR OF RPOS"/>
    <property type="match status" value="1"/>
</dbReference>
<dbReference type="RefSeq" id="WP_210806505.1">
    <property type="nucleotide sequence ID" value="NZ_JAGQDG010000001.1"/>
</dbReference>
<evidence type="ECO:0000259" key="8">
    <source>
        <dbReference type="PROSITE" id="PS50110"/>
    </source>
</evidence>
<dbReference type="Gene3D" id="3.40.50.2300">
    <property type="match status" value="1"/>
</dbReference>
<feature type="DNA-binding region" description="OmpR/PhoB-type" evidence="7">
    <location>
        <begin position="178"/>
        <end position="279"/>
    </location>
</feature>
<dbReference type="Pfam" id="PF00486">
    <property type="entry name" value="Trans_reg_C"/>
    <property type="match status" value="1"/>
</dbReference>
<dbReference type="Pfam" id="PF00072">
    <property type="entry name" value="Response_reg"/>
    <property type="match status" value="1"/>
</dbReference>
<comment type="caution">
    <text evidence="10">The sequence shown here is derived from an EMBL/GenBank/DDBJ whole genome shotgun (WGS) entry which is preliminary data.</text>
</comment>
<dbReference type="InterPro" id="IPR039420">
    <property type="entry name" value="WalR-like"/>
</dbReference>
<evidence type="ECO:0000256" key="1">
    <source>
        <dbReference type="ARBA" id="ARBA00022553"/>
    </source>
</evidence>
<evidence type="ECO:0000256" key="6">
    <source>
        <dbReference type="PROSITE-ProRule" id="PRU00169"/>
    </source>
</evidence>
<evidence type="ECO:0000313" key="11">
    <source>
        <dbReference type="Proteomes" id="UP000672097"/>
    </source>
</evidence>
<sequence length="284" mass="30709">MVPANRASAEVVIVEDEDILRNELSFVLRHHGFRVAAYATAQELYRHLAVRSAGAVILDIGLVGEDGLSICTYLRRHDPHLGIVFLTARSLRDDRLRGLAAGADAYLVKPVEMQELILMLDRLLDRRAVSQSHAPGPAPVSAPANTAVAAPADSALGGLPELGGVSRLPSALGSVSTAAEPSADHAWTLHVGLGQLRAPNGLTRKLSNNERTLLYCLAQQQGEVISAEVLSAQLQIPQEEYDKHRIEVIISRLRRNIEQTVGLSLPLFAKRGTGYCVKDMVLVD</sequence>
<evidence type="ECO:0000256" key="3">
    <source>
        <dbReference type="ARBA" id="ARBA00023015"/>
    </source>
</evidence>
<dbReference type="InterPro" id="IPR001789">
    <property type="entry name" value="Sig_transdc_resp-reg_receiver"/>
</dbReference>
<dbReference type="Proteomes" id="UP000672097">
    <property type="component" value="Unassembled WGS sequence"/>
</dbReference>
<keyword evidence="11" id="KW-1185">Reference proteome</keyword>
<dbReference type="SMART" id="SM00448">
    <property type="entry name" value="REC"/>
    <property type="match status" value="1"/>
</dbReference>
<keyword evidence="4 7" id="KW-0238">DNA-binding</keyword>
<dbReference type="SUPFAM" id="SSF46894">
    <property type="entry name" value="C-terminal effector domain of the bipartite response regulators"/>
    <property type="match status" value="1"/>
</dbReference>
<feature type="domain" description="Response regulatory" evidence="8">
    <location>
        <begin position="10"/>
        <end position="124"/>
    </location>
</feature>
<evidence type="ECO:0000256" key="5">
    <source>
        <dbReference type="ARBA" id="ARBA00023163"/>
    </source>
</evidence>
<evidence type="ECO:0000256" key="4">
    <source>
        <dbReference type="ARBA" id="ARBA00023125"/>
    </source>
</evidence>
<keyword evidence="2" id="KW-0902">Two-component regulatory system</keyword>
<dbReference type="PANTHER" id="PTHR48111:SF1">
    <property type="entry name" value="TWO-COMPONENT RESPONSE REGULATOR ORR33"/>
    <property type="match status" value="1"/>
</dbReference>
<feature type="domain" description="OmpR/PhoB-type" evidence="9">
    <location>
        <begin position="178"/>
        <end position="279"/>
    </location>
</feature>
<dbReference type="SUPFAM" id="SSF52172">
    <property type="entry name" value="CheY-like"/>
    <property type="match status" value="1"/>
</dbReference>
<keyword evidence="5" id="KW-0804">Transcription</keyword>
<organism evidence="10 11">
    <name type="scientific">Ideonella paludis</name>
    <dbReference type="NCBI Taxonomy" id="1233411"/>
    <lineage>
        <taxon>Bacteria</taxon>
        <taxon>Pseudomonadati</taxon>
        <taxon>Pseudomonadota</taxon>
        <taxon>Betaproteobacteria</taxon>
        <taxon>Burkholderiales</taxon>
        <taxon>Sphaerotilaceae</taxon>
        <taxon>Ideonella</taxon>
    </lineage>
</organism>
<keyword evidence="3" id="KW-0805">Transcription regulation</keyword>
<feature type="modified residue" description="4-aspartylphosphate" evidence="6">
    <location>
        <position position="59"/>
    </location>
</feature>